<evidence type="ECO:0000256" key="6">
    <source>
        <dbReference type="ARBA" id="ARBA00022630"/>
    </source>
</evidence>
<keyword evidence="10" id="KW-0547">Nucleotide-binding</keyword>
<evidence type="ECO:0000313" key="19">
    <source>
        <dbReference type="Proteomes" id="UP000275232"/>
    </source>
</evidence>
<dbReference type="SMART" id="SM00911">
    <property type="entry name" value="HWE_HK"/>
    <property type="match status" value="1"/>
</dbReference>
<evidence type="ECO:0000256" key="2">
    <source>
        <dbReference type="ARBA" id="ARBA00012438"/>
    </source>
</evidence>
<dbReference type="SMART" id="SM00086">
    <property type="entry name" value="PAC"/>
    <property type="match status" value="1"/>
</dbReference>
<dbReference type="InterPro" id="IPR011102">
    <property type="entry name" value="Sig_transdc_His_kinase_HWE"/>
</dbReference>
<evidence type="ECO:0000259" key="16">
    <source>
        <dbReference type="PROSITE" id="PS50112"/>
    </source>
</evidence>
<keyword evidence="12" id="KW-0067">ATP-binding</keyword>
<keyword evidence="4" id="KW-0597">Phosphoprotein</keyword>
<accession>A0A3N5CY69</accession>
<evidence type="ECO:0000256" key="13">
    <source>
        <dbReference type="ARBA" id="ARBA00022991"/>
    </source>
</evidence>
<dbReference type="InterPro" id="IPR013655">
    <property type="entry name" value="PAS_fold_3"/>
</dbReference>
<dbReference type="GO" id="GO:0004673">
    <property type="term" value="F:protein histidine kinase activity"/>
    <property type="evidence" value="ECO:0007669"/>
    <property type="project" value="UniProtKB-EC"/>
</dbReference>
<protein>
    <recommendedName>
        <fullName evidence="2">histidine kinase</fullName>
        <ecNumber evidence="2">2.7.13.3</ecNumber>
    </recommendedName>
</protein>
<evidence type="ECO:0000259" key="17">
    <source>
        <dbReference type="PROSITE" id="PS50113"/>
    </source>
</evidence>
<dbReference type="InterPro" id="IPR036890">
    <property type="entry name" value="HATPase_C_sf"/>
</dbReference>
<dbReference type="OrthoDB" id="136506at2"/>
<dbReference type="PROSITE" id="PS50113">
    <property type="entry name" value="PAC"/>
    <property type="match status" value="1"/>
</dbReference>
<evidence type="ECO:0000256" key="3">
    <source>
        <dbReference type="ARBA" id="ARBA00022543"/>
    </source>
</evidence>
<reference evidence="18 19" key="1">
    <citation type="submission" date="2018-11" db="EMBL/GenBank/DDBJ databases">
        <title>Erythrobacter spongiae sp. nov., isolated from a marine sponge.</title>
        <authorList>
            <person name="Zhuang L."/>
            <person name="Luo L."/>
        </authorList>
    </citation>
    <scope>NUCLEOTIDE SEQUENCE [LARGE SCALE GENOMIC DNA]</scope>
    <source>
        <strain evidence="18 19">HN-E23</strain>
    </source>
</reference>
<dbReference type="SUPFAM" id="SSF55785">
    <property type="entry name" value="PYP-like sensor domain (PAS domain)"/>
    <property type="match status" value="1"/>
</dbReference>
<dbReference type="CDD" id="cd00130">
    <property type="entry name" value="PAS"/>
    <property type="match status" value="1"/>
</dbReference>
<evidence type="ECO:0000256" key="5">
    <source>
        <dbReference type="ARBA" id="ARBA00022606"/>
    </source>
</evidence>
<keyword evidence="14" id="KW-0843">Virulence</keyword>
<evidence type="ECO:0000256" key="10">
    <source>
        <dbReference type="ARBA" id="ARBA00022741"/>
    </source>
</evidence>
<dbReference type="Gene3D" id="3.30.450.40">
    <property type="match status" value="1"/>
</dbReference>
<comment type="catalytic activity">
    <reaction evidence="1">
        <text>ATP + protein L-histidine = ADP + protein N-phospho-L-histidine.</text>
        <dbReference type="EC" id="2.7.13.3"/>
    </reaction>
</comment>
<dbReference type="Gene3D" id="3.30.450.20">
    <property type="entry name" value="PAS domain"/>
    <property type="match status" value="1"/>
</dbReference>
<keyword evidence="19" id="KW-1185">Reference proteome</keyword>
<keyword evidence="11" id="KW-0418">Kinase</keyword>
<comment type="caution">
    <text evidence="18">The sequence shown here is derived from an EMBL/GenBank/DDBJ whole genome shotgun (WGS) entry which is preliminary data.</text>
</comment>
<keyword evidence="7" id="KW-0288">FMN</keyword>
<dbReference type="InterPro" id="IPR000014">
    <property type="entry name" value="PAS"/>
</dbReference>
<evidence type="ECO:0000256" key="7">
    <source>
        <dbReference type="ARBA" id="ARBA00022643"/>
    </source>
</evidence>
<dbReference type="FunFam" id="3.30.450.20:FF:000099">
    <property type="entry name" value="Sensory box sensor histidine kinase"/>
    <property type="match status" value="1"/>
</dbReference>
<dbReference type="SUPFAM" id="SSF55781">
    <property type="entry name" value="GAF domain-like"/>
    <property type="match status" value="1"/>
</dbReference>
<feature type="domain" description="PAC" evidence="17">
    <location>
        <begin position="260"/>
        <end position="312"/>
    </location>
</feature>
<evidence type="ECO:0000256" key="9">
    <source>
        <dbReference type="ARBA" id="ARBA00022737"/>
    </source>
</evidence>
<dbReference type="InterPro" id="IPR035965">
    <property type="entry name" value="PAS-like_dom_sf"/>
</dbReference>
<evidence type="ECO:0000256" key="4">
    <source>
        <dbReference type="ARBA" id="ARBA00022553"/>
    </source>
</evidence>
<dbReference type="NCBIfam" id="TIGR00229">
    <property type="entry name" value="sensory_box"/>
    <property type="match status" value="1"/>
</dbReference>
<evidence type="ECO:0000256" key="11">
    <source>
        <dbReference type="ARBA" id="ARBA00022777"/>
    </source>
</evidence>
<proteinExistence type="predicted"/>
<dbReference type="EMBL" id="RPFZ01000001">
    <property type="protein sequence ID" value="RPF71599.1"/>
    <property type="molecule type" value="Genomic_DNA"/>
</dbReference>
<dbReference type="Pfam" id="PF07536">
    <property type="entry name" value="HWE_HK"/>
    <property type="match status" value="1"/>
</dbReference>
<keyword evidence="6" id="KW-0285">Flavoprotein</keyword>
<dbReference type="GO" id="GO:0009881">
    <property type="term" value="F:photoreceptor activity"/>
    <property type="evidence" value="ECO:0007669"/>
    <property type="project" value="UniProtKB-KW"/>
</dbReference>
<keyword evidence="5" id="KW-0716">Sensory transduction</keyword>
<evidence type="ECO:0000313" key="18">
    <source>
        <dbReference type="EMBL" id="RPF71599.1"/>
    </source>
</evidence>
<dbReference type="GO" id="GO:0005524">
    <property type="term" value="F:ATP binding"/>
    <property type="evidence" value="ECO:0007669"/>
    <property type="project" value="UniProtKB-KW"/>
</dbReference>
<dbReference type="Gene3D" id="3.30.565.10">
    <property type="entry name" value="Histidine kinase-like ATPase, C-terminal domain"/>
    <property type="match status" value="1"/>
</dbReference>
<evidence type="ECO:0000256" key="14">
    <source>
        <dbReference type="ARBA" id="ARBA00023026"/>
    </source>
</evidence>
<name>A0A3N5CY69_9SPHN</name>
<dbReference type="AlphaFoldDB" id="A0A3N5CY69"/>
<evidence type="ECO:0000256" key="15">
    <source>
        <dbReference type="ARBA" id="ARBA00023170"/>
    </source>
</evidence>
<dbReference type="EC" id="2.7.13.3" evidence="2"/>
<dbReference type="PROSITE" id="PS50112">
    <property type="entry name" value="PAS"/>
    <property type="match status" value="1"/>
</dbReference>
<keyword evidence="9" id="KW-0677">Repeat</keyword>
<dbReference type="RefSeq" id="WP_123880213.1">
    <property type="nucleotide sequence ID" value="NZ_RPFZ01000001.1"/>
</dbReference>
<evidence type="ECO:0000256" key="1">
    <source>
        <dbReference type="ARBA" id="ARBA00000085"/>
    </source>
</evidence>
<evidence type="ECO:0000256" key="12">
    <source>
        <dbReference type="ARBA" id="ARBA00022840"/>
    </source>
</evidence>
<sequence>MNEHVAITPSGVPEPSPVYNDEAERLRVLHSFEVDALQDDPELNAIASFAARLCNVPIAQVTLVEEVRQRFLAGEGLEVDDTPREVSFCQHAMQTCELMEVHDATEDERFVDNDLVTRDPGIRYYAGQPLISDEGAPLGALCVIDTRPNQEGLSDFQREGLAVLGQAVLRRLRNRRENLQAERAIAEREERMRRMIDGVPQIAWSADARGNFEYFNRRWKELTGETPPATLTHWKRFIHPEDWETAKAEWLRCFAAGEEYEAEFRLCTREHGWLWMLAQAAPVAERRGDPLRWFGTLTDIDEGRQLSEERDVLAKELSHRIKNIFAVVIGLATMKARKAPEHESFARDLTDTLRSLSRAHDFVRPQDAAMQESLQGLLSALFEPYRDELGGPRVHLSGEDAEIHHRAATPLALVFHELATNSAKYGALSADDGHVDLVAEDRGDVIGLVWTEHGGPPAVDAGERGFGSRLVEMSVRGQLQGEWDRRFTDEGLIVELTVSKDALAG</sequence>
<dbReference type="InterPro" id="IPR001610">
    <property type="entry name" value="PAC"/>
</dbReference>
<keyword evidence="3" id="KW-0600">Photoreceptor protein</keyword>
<gene>
    <name evidence="18" type="ORF">EG799_08170</name>
</gene>
<dbReference type="InterPro" id="IPR029016">
    <property type="entry name" value="GAF-like_dom_sf"/>
</dbReference>
<dbReference type="PANTHER" id="PTHR41523">
    <property type="entry name" value="TWO-COMPONENT SYSTEM SENSOR PROTEIN"/>
    <property type="match status" value="1"/>
</dbReference>
<keyword evidence="13" id="KW-0157">Chromophore</keyword>
<evidence type="ECO:0000256" key="8">
    <source>
        <dbReference type="ARBA" id="ARBA00022679"/>
    </source>
</evidence>
<dbReference type="InterPro" id="IPR003018">
    <property type="entry name" value="GAF"/>
</dbReference>
<keyword evidence="8" id="KW-0808">Transferase</keyword>
<organism evidence="18 19">
    <name type="scientific">Aurantiacibacter spongiae</name>
    <dbReference type="NCBI Taxonomy" id="2488860"/>
    <lineage>
        <taxon>Bacteria</taxon>
        <taxon>Pseudomonadati</taxon>
        <taxon>Pseudomonadota</taxon>
        <taxon>Alphaproteobacteria</taxon>
        <taxon>Sphingomonadales</taxon>
        <taxon>Erythrobacteraceae</taxon>
        <taxon>Aurantiacibacter</taxon>
    </lineage>
</organism>
<keyword evidence="15" id="KW-0675">Receptor</keyword>
<dbReference type="InterPro" id="IPR000700">
    <property type="entry name" value="PAS-assoc_C"/>
</dbReference>
<dbReference type="PANTHER" id="PTHR41523:SF8">
    <property type="entry name" value="ETHYLENE RESPONSE SENSOR PROTEIN"/>
    <property type="match status" value="1"/>
</dbReference>
<dbReference type="Proteomes" id="UP000275232">
    <property type="component" value="Unassembled WGS sequence"/>
</dbReference>
<feature type="domain" description="PAS" evidence="16">
    <location>
        <begin position="188"/>
        <end position="242"/>
    </location>
</feature>
<dbReference type="Pfam" id="PF08447">
    <property type="entry name" value="PAS_3"/>
    <property type="match status" value="1"/>
</dbReference>
<dbReference type="Pfam" id="PF01590">
    <property type="entry name" value="GAF"/>
    <property type="match status" value="1"/>
</dbReference>
<dbReference type="SMART" id="SM00091">
    <property type="entry name" value="PAS"/>
    <property type="match status" value="1"/>
</dbReference>